<evidence type="ECO:0000256" key="11">
    <source>
        <dbReference type="ARBA" id="ARBA00023306"/>
    </source>
</evidence>
<dbReference type="GO" id="GO:0051295">
    <property type="term" value="P:establishment of meiotic spindle localization"/>
    <property type="evidence" value="ECO:0007669"/>
    <property type="project" value="TreeGrafter"/>
</dbReference>
<evidence type="ECO:0000256" key="2">
    <source>
        <dbReference type="ARBA" id="ARBA00004496"/>
    </source>
</evidence>
<comment type="caution">
    <text evidence="14">The sequence shown here is derived from an EMBL/GenBank/DDBJ whole genome shotgun (WGS) entry which is preliminary data.</text>
</comment>
<keyword evidence="6" id="KW-0677">Repeat</keyword>
<dbReference type="OrthoDB" id="2148418at2759"/>
<dbReference type="InterPro" id="IPR036872">
    <property type="entry name" value="CH_dom_sf"/>
</dbReference>
<feature type="domain" description="Calponin-homology (CH)" evidence="13">
    <location>
        <begin position="643"/>
        <end position="794"/>
    </location>
</feature>
<feature type="region of interest" description="Disordered" evidence="12">
    <location>
        <begin position="80"/>
        <end position="188"/>
    </location>
</feature>
<evidence type="ECO:0000256" key="10">
    <source>
        <dbReference type="ARBA" id="ARBA00023242"/>
    </source>
</evidence>
<protein>
    <recommendedName>
        <fullName evidence="13">Calponin-homology (CH) domain-containing protein</fullName>
    </recommendedName>
</protein>
<evidence type="ECO:0000259" key="13">
    <source>
        <dbReference type="PROSITE" id="PS50021"/>
    </source>
</evidence>
<dbReference type="PROSITE" id="PS50021">
    <property type="entry name" value="CH"/>
    <property type="match status" value="2"/>
</dbReference>
<reference evidence="14" key="1">
    <citation type="submission" date="2021-01" db="EMBL/GenBank/DDBJ databases">
        <authorList>
            <person name="Zahm M."/>
            <person name="Roques C."/>
            <person name="Cabau C."/>
            <person name="Klopp C."/>
            <person name="Donnadieu C."/>
            <person name="Jouanno E."/>
            <person name="Lampietro C."/>
            <person name="Louis A."/>
            <person name="Herpin A."/>
            <person name="Echchiki A."/>
            <person name="Berthelot C."/>
            <person name="Parey E."/>
            <person name="Roest-Crollius H."/>
            <person name="Braasch I."/>
            <person name="Postlethwait J."/>
            <person name="Bobe J."/>
            <person name="Montfort J."/>
            <person name="Bouchez O."/>
            <person name="Begum T."/>
            <person name="Mejri S."/>
            <person name="Adams A."/>
            <person name="Chen W.-J."/>
            <person name="Guiguen Y."/>
        </authorList>
    </citation>
    <scope>NUCLEOTIDE SEQUENCE</scope>
    <source>
        <strain evidence="14">YG-15Mar2019-1</strain>
        <tissue evidence="14">Brain</tissue>
    </source>
</reference>
<dbReference type="EMBL" id="JAFDVH010000002">
    <property type="protein sequence ID" value="KAG7487587.1"/>
    <property type="molecule type" value="Genomic_DNA"/>
</dbReference>
<evidence type="ECO:0000313" key="14">
    <source>
        <dbReference type="EMBL" id="KAG7487587.1"/>
    </source>
</evidence>
<dbReference type="Pfam" id="PF00307">
    <property type="entry name" value="CH"/>
    <property type="match status" value="1"/>
</dbReference>
<dbReference type="InterPro" id="IPR051185">
    <property type="entry name" value="ASPM"/>
</dbReference>
<dbReference type="GO" id="GO:0007051">
    <property type="term" value="P:spindle organization"/>
    <property type="evidence" value="ECO:0007669"/>
    <property type="project" value="UniProtKB-ARBA"/>
</dbReference>
<dbReference type="GO" id="GO:0000278">
    <property type="term" value="P:mitotic cell cycle"/>
    <property type="evidence" value="ECO:0007669"/>
    <property type="project" value="TreeGrafter"/>
</dbReference>
<dbReference type="CDD" id="cd21223">
    <property type="entry name" value="CH_ASPM_rpt1"/>
    <property type="match status" value="1"/>
</dbReference>
<dbReference type="PANTHER" id="PTHR22706:SF1">
    <property type="entry name" value="ASSEMBLY FACTOR FOR SPINDLE MICROTUBULES"/>
    <property type="match status" value="1"/>
</dbReference>
<keyword evidence="15" id="KW-1185">Reference proteome</keyword>
<dbReference type="GO" id="GO:0051301">
    <property type="term" value="P:cell division"/>
    <property type="evidence" value="ECO:0007669"/>
    <property type="project" value="UniProtKB-KW"/>
</dbReference>
<evidence type="ECO:0000256" key="3">
    <source>
        <dbReference type="ARBA" id="ARBA00022490"/>
    </source>
</evidence>
<dbReference type="SUPFAM" id="SSF47576">
    <property type="entry name" value="Calponin-homology domain, CH-domain"/>
    <property type="match status" value="1"/>
</dbReference>
<organism evidence="14 15">
    <name type="scientific">Megalops atlanticus</name>
    <name type="common">Tarpon</name>
    <name type="synonym">Clupea gigantea</name>
    <dbReference type="NCBI Taxonomy" id="7932"/>
    <lineage>
        <taxon>Eukaryota</taxon>
        <taxon>Metazoa</taxon>
        <taxon>Chordata</taxon>
        <taxon>Craniata</taxon>
        <taxon>Vertebrata</taxon>
        <taxon>Euteleostomi</taxon>
        <taxon>Actinopterygii</taxon>
        <taxon>Neopterygii</taxon>
        <taxon>Teleostei</taxon>
        <taxon>Elopiformes</taxon>
        <taxon>Megalopidae</taxon>
        <taxon>Megalops</taxon>
    </lineage>
</organism>
<dbReference type="Gene3D" id="1.10.418.10">
    <property type="entry name" value="Calponin-like domain"/>
    <property type="match status" value="2"/>
</dbReference>
<gene>
    <name evidence="14" type="ORF">MATL_G00025270</name>
</gene>
<keyword evidence="4" id="KW-0597">Phosphoprotein</keyword>
<proteinExistence type="predicted"/>
<evidence type="ECO:0000256" key="6">
    <source>
        <dbReference type="ARBA" id="ARBA00022737"/>
    </source>
</evidence>
<dbReference type="PROSITE" id="PS50096">
    <property type="entry name" value="IQ"/>
    <property type="match status" value="1"/>
</dbReference>
<dbReference type="GO" id="GO:0005634">
    <property type="term" value="C:nucleus"/>
    <property type="evidence" value="ECO:0007669"/>
    <property type="project" value="UniProtKB-SubCell"/>
</dbReference>
<keyword evidence="5" id="KW-0132">Cell division</keyword>
<evidence type="ECO:0000256" key="1">
    <source>
        <dbReference type="ARBA" id="ARBA00004123"/>
    </source>
</evidence>
<feature type="compositionally biased region" description="Basic and acidic residues" evidence="12">
    <location>
        <begin position="92"/>
        <end position="105"/>
    </location>
</feature>
<evidence type="ECO:0000256" key="12">
    <source>
        <dbReference type="SAM" id="MobiDB-lite"/>
    </source>
</evidence>
<evidence type="ECO:0000256" key="4">
    <source>
        <dbReference type="ARBA" id="ARBA00022553"/>
    </source>
</evidence>
<evidence type="ECO:0000313" key="15">
    <source>
        <dbReference type="Proteomes" id="UP001046870"/>
    </source>
</evidence>
<dbReference type="CDD" id="cd21224">
    <property type="entry name" value="CH_ASPM_rpt2"/>
    <property type="match status" value="1"/>
</dbReference>
<accession>A0A9D3QCS7</accession>
<keyword evidence="9" id="KW-0175">Coiled coil</keyword>
<dbReference type="InterPro" id="IPR001715">
    <property type="entry name" value="CH_dom"/>
</dbReference>
<comment type="subcellular location">
    <subcellularLocation>
        <location evidence="2">Cytoplasm</location>
    </subcellularLocation>
    <subcellularLocation>
        <location evidence="1">Nucleus</location>
    </subcellularLocation>
</comment>
<dbReference type="FunFam" id="1.10.418.10:FF:000051">
    <property type="entry name" value="Abnormal spindle-like microcephaly-associated protein homolog"/>
    <property type="match status" value="1"/>
</dbReference>
<feature type="compositionally biased region" description="Basic and acidic residues" evidence="12">
    <location>
        <begin position="119"/>
        <end position="132"/>
    </location>
</feature>
<keyword evidence="7" id="KW-0498">Mitosis</keyword>
<keyword evidence="10" id="KW-0539">Nucleus</keyword>
<keyword evidence="3" id="KW-0963">Cytoplasm</keyword>
<evidence type="ECO:0000256" key="7">
    <source>
        <dbReference type="ARBA" id="ARBA00022776"/>
    </source>
</evidence>
<name>A0A9D3QCS7_MEGAT</name>
<dbReference type="AlphaFoldDB" id="A0A9D3QCS7"/>
<dbReference type="CDD" id="cd23767">
    <property type="entry name" value="IQCD"/>
    <property type="match status" value="1"/>
</dbReference>
<keyword evidence="8" id="KW-0112">Calmodulin-binding</keyword>
<dbReference type="GO" id="GO:0005737">
    <property type="term" value="C:cytoplasm"/>
    <property type="evidence" value="ECO:0007669"/>
    <property type="project" value="UniProtKB-SubCell"/>
</dbReference>
<evidence type="ECO:0000256" key="8">
    <source>
        <dbReference type="ARBA" id="ARBA00022860"/>
    </source>
</evidence>
<feature type="domain" description="Calponin-homology (CH)" evidence="13">
    <location>
        <begin position="457"/>
        <end position="593"/>
    </location>
</feature>
<evidence type="ECO:0000256" key="9">
    <source>
        <dbReference type="ARBA" id="ARBA00023054"/>
    </source>
</evidence>
<feature type="compositionally biased region" description="Low complexity" evidence="12">
    <location>
        <begin position="151"/>
        <end position="160"/>
    </location>
</feature>
<sequence length="862" mass="97904">MPSNLSPVRFAHKDNFPVSIPSTMAQLDLSPVVATPSCLPQTLVQLDFTVVTSRHQSKVASLMLQPDESLDGKTQCRLAVNAHSQSSTKKRKSDEFLKENSEKAKPFQVKRSRVFSLPKEPKELTKPVQEKKLRSRSVSQSLNRKTVAPWSSNSAASTSRKASKSVGVAQSKPLSKPDRRVPQSLKSFGSSSVKTAKVVAVAQSQLTFIKPGQTVIPRHPLPFAAKNMFYDERWIEKQERGFTWWINYVLTPDDFKVNTEVTKVNAVSLAVGSDKKISIPKAPTKEEMSFRMYTARRRLNCLRRAACQLFTSEAMVKAIQRLELEVEAKRLLVRKDRHLWKDIGERQKVLNWLLSYNPLWLRIGLETIFGELIPLESNSDVMGLAMFILGRLLWNPDIAAEFRHPKVPHLYRDGHEEALSRFTLKKLLLLVCFLDKAKESRMIEHDPCLFCMDAEFKTSKDLLLAFSRDFLSGEGILSRHLGHLGFSVSHAQTPLDEFNFAVKNLAVDLKCGIRIVRIMELFTQDWSLSRKLRMPAISRLQKVHNVEIAMEVLKSKGVDFKDEHGSAIDARDIVDGHREKTLSLLWKIIFTFQVEVLLDEEQLKEEISFLKRTWRTKQKMAALRANQDVAVKPVQRPSFEHSSTKITLLMDWVNAVCAFYNSKAENFTVSFSDGQILCHLIHHYHPCHLPLEAVRQNTTQTVECGQRGMVGLNTSSSDSDSSFGTLTGMRNGTEASVDFKELLENERSHFQLVNTAVSFLGGVPAMINPADMSNTIPNEKVVTCYLSFLCARLLDLRNETRAARIIQGAWRKYRLKRELKHYKHGNKYNGCRERNCRFSGILQQRSSRHNGGGILLRENSSV</sequence>
<dbReference type="Proteomes" id="UP001046870">
    <property type="component" value="Chromosome 2"/>
</dbReference>
<keyword evidence="11" id="KW-0131">Cell cycle</keyword>
<evidence type="ECO:0000256" key="5">
    <source>
        <dbReference type="ARBA" id="ARBA00022618"/>
    </source>
</evidence>
<dbReference type="GO" id="GO:0000922">
    <property type="term" value="C:spindle pole"/>
    <property type="evidence" value="ECO:0007669"/>
    <property type="project" value="TreeGrafter"/>
</dbReference>
<dbReference type="PANTHER" id="PTHR22706">
    <property type="entry name" value="ASSEMBLY FACTOR FOR SPINDLE MICROTUBULES"/>
    <property type="match status" value="1"/>
</dbReference>
<dbReference type="GO" id="GO:0005516">
    <property type="term" value="F:calmodulin binding"/>
    <property type="evidence" value="ECO:0007669"/>
    <property type="project" value="UniProtKB-KW"/>
</dbReference>